<reference evidence="2 3" key="1">
    <citation type="journal article" date="2015" name="Genome Biol.">
        <title>Comparative genomics of Steinernema reveals deeply conserved gene regulatory networks.</title>
        <authorList>
            <person name="Dillman A.R."/>
            <person name="Macchietto M."/>
            <person name="Porter C.F."/>
            <person name="Rogers A."/>
            <person name="Williams B."/>
            <person name="Antoshechkin I."/>
            <person name="Lee M.M."/>
            <person name="Goodwin Z."/>
            <person name="Lu X."/>
            <person name="Lewis E.E."/>
            <person name="Goodrich-Blair H."/>
            <person name="Stock S.P."/>
            <person name="Adams B.J."/>
            <person name="Sternberg P.W."/>
            <person name="Mortazavi A."/>
        </authorList>
    </citation>
    <scope>NUCLEOTIDE SEQUENCE [LARGE SCALE GENOMIC DNA]</scope>
    <source>
        <strain evidence="2 3">ALL</strain>
    </source>
</reference>
<keyword evidence="1" id="KW-0472">Membrane</keyword>
<feature type="transmembrane region" description="Helical" evidence="1">
    <location>
        <begin position="90"/>
        <end position="114"/>
    </location>
</feature>
<dbReference type="EMBL" id="AZBU02000010">
    <property type="protein sequence ID" value="TKR62046.1"/>
    <property type="molecule type" value="Genomic_DNA"/>
</dbReference>
<keyword evidence="1" id="KW-1133">Transmembrane helix</keyword>
<gene>
    <name evidence="2" type="ORF">L596_026058</name>
</gene>
<proteinExistence type="predicted"/>
<dbReference type="AlphaFoldDB" id="A0A4U5M074"/>
<dbReference type="Proteomes" id="UP000298663">
    <property type="component" value="Unassembled WGS sequence"/>
</dbReference>
<feature type="transmembrane region" description="Helical" evidence="1">
    <location>
        <begin position="36"/>
        <end position="56"/>
    </location>
</feature>
<reference evidence="2 3" key="2">
    <citation type="journal article" date="2019" name="G3 (Bethesda)">
        <title>Hybrid Assembly of the Genome of the Entomopathogenic Nematode Steinernema carpocapsae Identifies the X-Chromosome.</title>
        <authorList>
            <person name="Serra L."/>
            <person name="Macchietto M."/>
            <person name="Macias-Munoz A."/>
            <person name="McGill C.J."/>
            <person name="Rodriguez I.M."/>
            <person name="Rodriguez B."/>
            <person name="Murad R."/>
            <person name="Mortazavi A."/>
        </authorList>
    </citation>
    <scope>NUCLEOTIDE SEQUENCE [LARGE SCALE GENOMIC DNA]</scope>
    <source>
        <strain evidence="2 3">ALL</strain>
    </source>
</reference>
<dbReference type="OrthoDB" id="10497412at2759"/>
<protein>
    <submittedName>
        <fullName evidence="2">Uncharacterized protein</fullName>
    </submittedName>
</protein>
<evidence type="ECO:0000313" key="2">
    <source>
        <dbReference type="EMBL" id="TKR62046.1"/>
    </source>
</evidence>
<sequence>MLVHIVGHEMEGLLSVNLALNRLFVMLQIRKLNKPWLYWLLTIHTIISGITCVLFFDRDGTPFYNFEKHEFDLIYNRVGGEVSRKKLLKILLYVCFGYFTIGLVCYSIITAFIIKKVTAYLKPLGSLILETNGVQERHSYLYPSTSPIPVSGHL</sequence>
<comment type="caution">
    <text evidence="2">The sequence shown here is derived from an EMBL/GenBank/DDBJ whole genome shotgun (WGS) entry which is preliminary data.</text>
</comment>
<organism evidence="2 3">
    <name type="scientific">Steinernema carpocapsae</name>
    <name type="common">Entomopathogenic nematode</name>
    <dbReference type="NCBI Taxonomy" id="34508"/>
    <lineage>
        <taxon>Eukaryota</taxon>
        <taxon>Metazoa</taxon>
        <taxon>Ecdysozoa</taxon>
        <taxon>Nematoda</taxon>
        <taxon>Chromadorea</taxon>
        <taxon>Rhabditida</taxon>
        <taxon>Tylenchina</taxon>
        <taxon>Panagrolaimomorpha</taxon>
        <taxon>Strongyloidoidea</taxon>
        <taxon>Steinernematidae</taxon>
        <taxon>Steinernema</taxon>
    </lineage>
</organism>
<keyword evidence="3" id="KW-1185">Reference proteome</keyword>
<accession>A0A4U5M074</accession>
<evidence type="ECO:0000313" key="3">
    <source>
        <dbReference type="Proteomes" id="UP000298663"/>
    </source>
</evidence>
<name>A0A4U5M074_STECR</name>
<evidence type="ECO:0000256" key="1">
    <source>
        <dbReference type="SAM" id="Phobius"/>
    </source>
</evidence>
<keyword evidence="1" id="KW-0812">Transmembrane</keyword>